<evidence type="ECO:0000256" key="2">
    <source>
        <dbReference type="SAM" id="MobiDB-lite"/>
    </source>
</evidence>
<dbReference type="PANTHER" id="PTHR11183">
    <property type="entry name" value="GLYCOGENIN SUBFAMILY MEMBER"/>
    <property type="match status" value="1"/>
</dbReference>
<accession>A0A9P3FMK3</accession>
<dbReference type="InterPro" id="IPR050587">
    <property type="entry name" value="GNT1/Glycosyltrans_8"/>
</dbReference>
<gene>
    <name evidence="3" type="ORF">CKM354_001266400</name>
</gene>
<dbReference type="GeneID" id="68298239"/>
<proteinExistence type="predicted"/>
<evidence type="ECO:0008006" key="5">
    <source>
        <dbReference type="Google" id="ProtNLM"/>
    </source>
</evidence>
<keyword evidence="4" id="KW-1185">Reference proteome</keyword>
<evidence type="ECO:0000256" key="1">
    <source>
        <dbReference type="SAM" id="Coils"/>
    </source>
</evidence>
<keyword evidence="1" id="KW-0175">Coiled coil</keyword>
<sequence length="429" mass="47969">MRPHLKTFGIVILTTLIFLLLASHSYTAISQYLERQRQDVLLRESLAKQNKQLQASLQQAQDEADSMTKAAAAVTESERSKFAYAFYATTDEYACGVLVNLRRLEDLKARYPVHVLISPAVSGEYVTALTAAGARTHIETPPPLPGGGVGYYADCLLKLLAFKLHRISPGLERVLAFDSDQLIMQNLDQLFTGLPIGSISAPRAYWIAKDFLASTFMMIDLSDRLWNAVSTAVAEAGMNEFDMDIINKLLGGEVTMLSGSYITLNSHWEDWNLPSWYHSDSAQRLNWTTINKVNEMSKAVADERRRGAPDPIVMPRLRRDQTSPESRPQLESDVTHPSDTIMDSDFVDQHVSSGPRFPEHHPLWQELYLLQSAAAVIHFSAVGKPWTVSNDLLRSERPDAHPLLGEQFLMWGRTADSVCPAYGSPDSYE</sequence>
<evidence type="ECO:0000313" key="4">
    <source>
        <dbReference type="Proteomes" id="UP000825890"/>
    </source>
</evidence>
<organism evidence="3 4">
    <name type="scientific">Cercospora kikuchii</name>
    <dbReference type="NCBI Taxonomy" id="84275"/>
    <lineage>
        <taxon>Eukaryota</taxon>
        <taxon>Fungi</taxon>
        <taxon>Dikarya</taxon>
        <taxon>Ascomycota</taxon>
        <taxon>Pezizomycotina</taxon>
        <taxon>Dothideomycetes</taxon>
        <taxon>Dothideomycetidae</taxon>
        <taxon>Mycosphaerellales</taxon>
        <taxon>Mycosphaerellaceae</taxon>
        <taxon>Cercospora</taxon>
    </lineage>
</organism>
<comment type="caution">
    <text evidence="3">The sequence shown here is derived from an EMBL/GenBank/DDBJ whole genome shotgun (WGS) entry which is preliminary data.</text>
</comment>
<dbReference type="Gene3D" id="3.90.550.10">
    <property type="entry name" value="Spore Coat Polysaccharide Biosynthesis Protein SpsA, Chain A"/>
    <property type="match status" value="1"/>
</dbReference>
<feature type="compositionally biased region" description="Basic and acidic residues" evidence="2">
    <location>
        <begin position="317"/>
        <end position="336"/>
    </location>
</feature>
<dbReference type="Proteomes" id="UP000825890">
    <property type="component" value="Unassembled WGS sequence"/>
</dbReference>
<reference evidence="3 4" key="1">
    <citation type="submission" date="2021-01" db="EMBL/GenBank/DDBJ databases">
        <title>Cercospora kikuchii MAFF 305040 whole genome shotgun sequence.</title>
        <authorList>
            <person name="Kashiwa T."/>
            <person name="Suzuki T."/>
        </authorList>
    </citation>
    <scope>NUCLEOTIDE SEQUENCE [LARGE SCALE GENOMIC DNA]</scope>
    <source>
        <strain evidence="3 4">MAFF 305040</strain>
    </source>
</reference>
<dbReference type="EMBL" id="BOLY01000009">
    <property type="protein sequence ID" value="GIZ49635.1"/>
    <property type="molecule type" value="Genomic_DNA"/>
</dbReference>
<name>A0A9P3FMK3_9PEZI</name>
<feature type="region of interest" description="Disordered" evidence="2">
    <location>
        <begin position="300"/>
        <end position="339"/>
    </location>
</feature>
<dbReference type="OrthoDB" id="2014201at2759"/>
<feature type="coiled-coil region" evidence="1">
    <location>
        <begin position="43"/>
        <end position="77"/>
    </location>
</feature>
<dbReference type="SUPFAM" id="SSF53448">
    <property type="entry name" value="Nucleotide-diphospho-sugar transferases"/>
    <property type="match status" value="1"/>
</dbReference>
<protein>
    <recommendedName>
        <fullName evidence="5">Nucleotide-diphospho-sugar transferase</fullName>
    </recommendedName>
</protein>
<dbReference type="RefSeq" id="XP_044664122.1">
    <property type="nucleotide sequence ID" value="XM_044808187.1"/>
</dbReference>
<dbReference type="InterPro" id="IPR029044">
    <property type="entry name" value="Nucleotide-diphossugar_trans"/>
</dbReference>
<evidence type="ECO:0000313" key="3">
    <source>
        <dbReference type="EMBL" id="GIZ49635.1"/>
    </source>
</evidence>
<dbReference type="AlphaFoldDB" id="A0A9P3FMK3"/>